<gene>
    <name evidence="6" type="ORF">OBRU01_19380</name>
</gene>
<feature type="chain" id="PRO_5005572819" evidence="5">
    <location>
        <begin position="21"/>
        <end position="135"/>
    </location>
</feature>
<dbReference type="InterPro" id="IPR029034">
    <property type="entry name" value="Cystine-knot_cytokine"/>
</dbReference>
<dbReference type="Gene3D" id="2.10.90.10">
    <property type="entry name" value="Cystine-knot cytokines"/>
    <property type="match status" value="1"/>
</dbReference>
<feature type="signal peptide" evidence="5">
    <location>
        <begin position="1"/>
        <end position="20"/>
    </location>
</feature>
<evidence type="ECO:0000256" key="4">
    <source>
        <dbReference type="ARBA" id="ARBA00022729"/>
    </source>
</evidence>
<dbReference type="GO" id="GO:0005125">
    <property type="term" value="F:cytokine activity"/>
    <property type="evidence" value="ECO:0007669"/>
    <property type="project" value="InterPro"/>
</dbReference>
<keyword evidence="7" id="KW-1185">Reference proteome</keyword>
<keyword evidence="3" id="KW-0964">Secreted</keyword>
<evidence type="ECO:0000256" key="3">
    <source>
        <dbReference type="ARBA" id="ARBA00022525"/>
    </source>
</evidence>
<comment type="similarity">
    <text evidence="2">Belongs to the IL-17 family.</text>
</comment>
<dbReference type="SUPFAM" id="SSF57501">
    <property type="entry name" value="Cystine-knot cytokines"/>
    <property type="match status" value="1"/>
</dbReference>
<dbReference type="GO" id="GO:0005576">
    <property type="term" value="C:extracellular region"/>
    <property type="evidence" value="ECO:0007669"/>
    <property type="project" value="UniProtKB-SubCell"/>
</dbReference>
<reference evidence="6 7" key="1">
    <citation type="journal article" date="2015" name="Genome Biol. Evol.">
        <title>The genome of winter moth (Operophtera brumata) provides a genomic perspective on sexual dimorphism and phenology.</title>
        <authorList>
            <person name="Derks M.F."/>
            <person name="Smit S."/>
            <person name="Salis L."/>
            <person name="Schijlen E."/>
            <person name="Bossers A."/>
            <person name="Mateman C."/>
            <person name="Pijl A.S."/>
            <person name="de Ridder D."/>
            <person name="Groenen M.A."/>
            <person name="Visser M.E."/>
            <person name="Megens H.J."/>
        </authorList>
    </citation>
    <scope>NUCLEOTIDE SEQUENCE [LARGE SCALE GENOMIC DNA]</scope>
    <source>
        <strain evidence="6">WM2013NL</strain>
        <tissue evidence="6">Head and thorax</tissue>
    </source>
</reference>
<evidence type="ECO:0000256" key="5">
    <source>
        <dbReference type="SAM" id="SignalP"/>
    </source>
</evidence>
<evidence type="ECO:0000313" key="7">
    <source>
        <dbReference type="Proteomes" id="UP000037510"/>
    </source>
</evidence>
<accession>A0A0L7KR58</accession>
<dbReference type="Proteomes" id="UP000037510">
    <property type="component" value="Unassembled WGS sequence"/>
</dbReference>
<dbReference type="EMBL" id="JTDY01006998">
    <property type="protein sequence ID" value="KOB65536.1"/>
    <property type="molecule type" value="Genomic_DNA"/>
</dbReference>
<name>A0A0L7KR58_OPEBR</name>
<protein>
    <submittedName>
        <fullName evidence="6">Interleukin-17F</fullName>
    </submittedName>
</protein>
<comment type="caution">
    <text evidence="6">The sequence shown here is derived from an EMBL/GenBank/DDBJ whole genome shotgun (WGS) entry which is preliminary data.</text>
</comment>
<evidence type="ECO:0000313" key="6">
    <source>
        <dbReference type="EMBL" id="KOB65536.1"/>
    </source>
</evidence>
<keyword evidence="4 5" id="KW-0732">Signal</keyword>
<evidence type="ECO:0000256" key="1">
    <source>
        <dbReference type="ARBA" id="ARBA00004613"/>
    </source>
</evidence>
<proteinExistence type="inferred from homology"/>
<evidence type="ECO:0000256" key="2">
    <source>
        <dbReference type="ARBA" id="ARBA00007236"/>
    </source>
</evidence>
<comment type="subcellular location">
    <subcellularLocation>
        <location evidence="1">Secreted</location>
    </subcellularLocation>
</comment>
<sequence>MAFVTLVTLVLACIVLSTIAAPTHNGTITMDLKEVMNKSVCPIRIHIDEDENRIPRRIKTLKCATTPNPMCHLENMKHACCRSLHLDFNMGCVEVTDNVLVRYIGLGDDARLHKYPVAVGCACMIRDQRKAKNDR</sequence>
<dbReference type="Pfam" id="PF06083">
    <property type="entry name" value="IL17"/>
    <property type="match status" value="1"/>
</dbReference>
<dbReference type="AlphaFoldDB" id="A0A0L7KR58"/>
<dbReference type="InterPro" id="IPR010345">
    <property type="entry name" value="IL-17_fam"/>
</dbReference>
<organism evidence="6 7">
    <name type="scientific">Operophtera brumata</name>
    <name type="common">Winter moth</name>
    <name type="synonym">Phalaena brumata</name>
    <dbReference type="NCBI Taxonomy" id="104452"/>
    <lineage>
        <taxon>Eukaryota</taxon>
        <taxon>Metazoa</taxon>
        <taxon>Ecdysozoa</taxon>
        <taxon>Arthropoda</taxon>
        <taxon>Hexapoda</taxon>
        <taxon>Insecta</taxon>
        <taxon>Pterygota</taxon>
        <taxon>Neoptera</taxon>
        <taxon>Endopterygota</taxon>
        <taxon>Lepidoptera</taxon>
        <taxon>Glossata</taxon>
        <taxon>Ditrysia</taxon>
        <taxon>Geometroidea</taxon>
        <taxon>Geometridae</taxon>
        <taxon>Larentiinae</taxon>
        <taxon>Operophtera</taxon>
    </lineage>
</organism>